<dbReference type="PANTHER" id="PTHR12189:SF2">
    <property type="entry name" value="MRNA CAP GUANINE-N7 METHYLTRANSFERASE"/>
    <property type="match status" value="1"/>
</dbReference>
<dbReference type="SUPFAM" id="SSF53335">
    <property type="entry name" value="S-adenosyl-L-methionine-dependent methyltransferases"/>
    <property type="match status" value="1"/>
</dbReference>
<evidence type="ECO:0000256" key="4">
    <source>
        <dbReference type="ARBA" id="ARBA00022664"/>
    </source>
</evidence>
<evidence type="ECO:0000313" key="14">
    <source>
        <dbReference type="Proteomes" id="UP000006671"/>
    </source>
</evidence>
<sequence>MYNSRTNQDRDTRNKSPIKPLRNFNNWVKGVLIHKYVPTQSTVLDISCGKGGDLFKYHFRNIKNYVGVDIALSSLVDCINRYNENSTQFKFPMSLVHADVGRRSIESALPRGLLFDAVSCQFAVHYMFDAEEHARTLLRNVSERLKIGGKFIVTTSDAYVLVKMLRAAQGLTLKNEVFEATFHCTSEKSFPQTFGNRYDFQLVDAVDRCAEYLVPPKHFIDLAKEHNLSLVEHLNFHDFYQKYGSNQETKVNVKPELKLEGMTEDQWTAIYLYRAFVFEKIGDDTSLVQDYQFNQPSGYRKLSESDIISLK</sequence>
<dbReference type="FunCoup" id="D2UYQ9">
    <property type="interactions" value="603"/>
</dbReference>
<dbReference type="InParanoid" id="D2UYQ9"/>
<dbReference type="EMBL" id="GG738845">
    <property type="protein sequence ID" value="EFC50522.1"/>
    <property type="molecule type" value="Genomic_DNA"/>
</dbReference>
<dbReference type="KEGG" id="ngr:NAEGRDRAFT_60167"/>
<feature type="site" description="mRNA cap binding" evidence="11">
    <location>
        <position position="125"/>
    </location>
</feature>
<reference evidence="13 14" key="1">
    <citation type="journal article" date="2010" name="Cell">
        <title>The genome of Naegleria gruberi illuminates early eukaryotic versatility.</title>
        <authorList>
            <person name="Fritz-Laylin L.K."/>
            <person name="Prochnik S.E."/>
            <person name="Ginger M.L."/>
            <person name="Dacks J.B."/>
            <person name="Carpenter M.L."/>
            <person name="Field M.C."/>
            <person name="Kuo A."/>
            <person name="Paredez A."/>
            <person name="Chapman J."/>
            <person name="Pham J."/>
            <person name="Shu S."/>
            <person name="Neupane R."/>
            <person name="Cipriano M."/>
            <person name="Mancuso J."/>
            <person name="Tu H."/>
            <person name="Salamov A."/>
            <person name="Lindquist E."/>
            <person name="Shapiro H."/>
            <person name="Lucas S."/>
            <person name="Grigoriev I.V."/>
            <person name="Cande W.Z."/>
            <person name="Fulton C."/>
            <person name="Rokhsar D.S."/>
            <person name="Dawson S.C."/>
        </authorList>
    </citation>
    <scope>NUCLEOTIDE SEQUENCE [LARGE SCALE GENOMIC DNA]</scope>
    <source>
        <strain evidence="13 14">NEG-M</strain>
    </source>
</reference>
<comment type="subcellular location">
    <subcellularLocation>
        <location evidence="1">Nucleus</location>
    </subcellularLocation>
</comment>
<dbReference type="EC" id="2.1.1.56" evidence="2"/>
<evidence type="ECO:0000313" key="13">
    <source>
        <dbReference type="EMBL" id="EFC50522.1"/>
    </source>
</evidence>
<keyword evidence="7" id="KW-0694">RNA-binding</keyword>
<dbReference type="PIRSF" id="PIRSF028762">
    <property type="entry name" value="ABD1"/>
    <property type="match status" value="1"/>
</dbReference>
<dbReference type="RefSeq" id="XP_002683266.1">
    <property type="nucleotide sequence ID" value="XM_002683220.1"/>
</dbReference>
<evidence type="ECO:0000256" key="6">
    <source>
        <dbReference type="ARBA" id="ARBA00022691"/>
    </source>
</evidence>
<dbReference type="Pfam" id="PF03291">
    <property type="entry name" value="mRNA_G-N7_MeTrfase"/>
    <property type="match status" value="1"/>
</dbReference>
<dbReference type="eggNOG" id="KOG1975">
    <property type="taxonomic scope" value="Eukaryota"/>
</dbReference>
<evidence type="ECO:0000256" key="9">
    <source>
        <dbReference type="ARBA" id="ARBA00023242"/>
    </source>
</evidence>
<dbReference type="GO" id="GO:0005634">
    <property type="term" value="C:nucleus"/>
    <property type="evidence" value="ECO:0007669"/>
    <property type="project" value="UniProtKB-SubCell"/>
</dbReference>
<dbReference type="GeneID" id="8863638"/>
<dbReference type="STRING" id="5762.D2UYQ9"/>
<evidence type="ECO:0000259" key="12">
    <source>
        <dbReference type="PROSITE" id="PS51562"/>
    </source>
</evidence>
<feature type="site" description="mRNA cap binding" evidence="11">
    <location>
        <position position="211"/>
    </location>
</feature>
<dbReference type="CDD" id="cd02440">
    <property type="entry name" value="AdoMet_MTases"/>
    <property type="match status" value="1"/>
</dbReference>
<gene>
    <name evidence="13" type="ORF">NAEGRDRAFT_60167</name>
</gene>
<evidence type="ECO:0000256" key="2">
    <source>
        <dbReference type="ARBA" id="ARBA00011926"/>
    </source>
</evidence>
<dbReference type="Proteomes" id="UP000006671">
    <property type="component" value="Unassembled WGS sequence"/>
</dbReference>
<dbReference type="GO" id="GO:0003723">
    <property type="term" value="F:RNA binding"/>
    <property type="evidence" value="ECO:0007669"/>
    <property type="project" value="UniProtKB-KW"/>
</dbReference>
<name>D2UYQ9_NAEGR</name>
<dbReference type="VEuPathDB" id="AmoebaDB:NAEGRDRAFT_60167"/>
<evidence type="ECO:0000256" key="5">
    <source>
        <dbReference type="ARBA" id="ARBA00022679"/>
    </source>
</evidence>
<evidence type="ECO:0000256" key="8">
    <source>
        <dbReference type="ARBA" id="ARBA00023042"/>
    </source>
</evidence>
<keyword evidence="6" id="KW-0949">S-adenosyl-L-methionine</keyword>
<evidence type="ECO:0000256" key="10">
    <source>
        <dbReference type="ARBA" id="ARBA00044712"/>
    </source>
</evidence>
<feature type="binding site" evidence="11">
    <location>
        <begin position="25"/>
        <end position="26"/>
    </location>
    <ligand>
        <name>mRNA</name>
        <dbReference type="ChEBI" id="CHEBI:33699"/>
    </ligand>
</feature>
<dbReference type="InterPro" id="IPR029063">
    <property type="entry name" value="SAM-dependent_MTases_sf"/>
</dbReference>
<feature type="site" description="mRNA cap binding" evidence="11">
    <location>
        <position position="273"/>
    </location>
</feature>
<dbReference type="InterPro" id="IPR004971">
    <property type="entry name" value="mRNA_G-N7_MeTrfase_dom"/>
</dbReference>
<dbReference type="OrthoDB" id="10248867at2759"/>
<keyword evidence="4" id="KW-0507">mRNA processing</keyword>
<accession>D2UYQ9</accession>
<comment type="catalytic activity">
    <reaction evidence="10">
        <text>a 5'-end (5'-triphosphoguanosine)-ribonucleoside in mRNA + S-adenosyl-L-methionine = a 5'-end (N(7)-methyl 5'-triphosphoguanosine)-ribonucleoside in mRNA + S-adenosyl-L-homocysteine</text>
        <dbReference type="Rhea" id="RHEA:67008"/>
        <dbReference type="Rhea" id="RHEA-COMP:17166"/>
        <dbReference type="Rhea" id="RHEA-COMP:17167"/>
        <dbReference type="ChEBI" id="CHEBI:57856"/>
        <dbReference type="ChEBI" id="CHEBI:59789"/>
        <dbReference type="ChEBI" id="CHEBI:156461"/>
        <dbReference type="ChEBI" id="CHEBI:167617"/>
        <dbReference type="EC" id="2.1.1.56"/>
    </reaction>
</comment>
<keyword evidence="5" id="KW-0808">Transferase</keyword>
<dbReference type="GO" id="GO:0004482">
    <property type="term" value="F:mRNA 5'-cap (guanine-N7-)-methyltransferase activity"/>
    <property type="evidence" value="ECO:0007669"/>
    <property type="project" value="UniProtKB-EC"/>
</dbReference>
<evidence type="ECO:0000256" key="1">
    <source>
        <dbReference type="ARBA" id="ARBA00004123"/>
    </source>
</evidence>
<proteinExistence type="predicted"/>
<organism evidence="14">
    <name type="scientific">Naegleria gruberi</name>
    <name type="common">Amoeba</name>
    <dbReference type="NCBI Taxonomy" id="5762"/>
    <lineage>
        <taxon>Eukaryota</taxon>
        <taxon>Discoba</taxon>
        <taxon>Heterolobosea</taxon>
        <taxon>Tetramitia</taxon>
        <taxon>Eutetramitia</taxon>
        <taxon>Vahlkampfiidae</taxon>
        <taxon>Naegleria</taxon>
    </lineage>
</organism>
<dbReference type="InterPro" id="IPR016899">
    <property type="entry name" value="mRNA_G-N7_MeTrfase_euk"/>
</dbReference>
<feature type="site" description="mRNA cap binding" evidence="11">
    <location>
        <position position="50"/>
    </location>
</feature>
<feature type="site" description="mRNA cap binding" evidence="11">
    <location>
        <position position="56"/>
    </location>
</feature>
<feature type="domain" description="MRNA cap 0 methyltransferase" evidence="12">
    <location>
        <begin position="16"/>
        <end position="281"/>
    </location>
</feature>
<evidence type="ECO:0000256" key="11">
    <source>
        <dbReference type="PIRSR" id="PIRSR028762-2"/>
    </source>
</evidence>
<keyword evidence="8 11" id="KW-0506">mRNA capping</keyword>
<protein>
    <recommendedName>
        <fullName evidence="2">mRNA (guanine-N(7))-methyltransferase</fullName>
        <ecNumber evidence="2">2.1.1.56</ecNumber>
    </recommendedName>
</protein>
<dbReference type="PANTHER" id="PTHR12189">
    <property type="entry name" value="MRNA GUANINE-7- METHYLTRANSFERASE"/>
    <property type="match status" value="1"/>
</dbReference>
<dbReference type="InterPro" id="IPR039753">
    <property type="entry name" value="RG7MT1"/>
</dbReference>
<keyword evidence="9" id="KW-0539">Nucleus</keyword>
<dbReference type="Gene3D" id="3.40.50.150">
    <property type="entry name" value="Vaccinia Virus protein VP39"/>
    <property type="match status" value="1"/>
</dbReference>
<dbReference type="AlphaFoldDB" id="D2UYQ9"/>
<evidence type="ECO:0000256" key="3">
    <source>
        <dbReference type="ARBA" id="ARBA00022603"/>
    </source>
</evidence>
<keyword evidence="3" id="KW-0489">Methyltransferase</keyword>
<keyword evidence="14" id="KW-1185">Reference proteome</keyword>
<dbReference type="OMA" id="LITGDCF"/>
<evidence type="ECO:0000256" key="7">
    <source>
        <dbReference type="ARBA" id="ARBA00022884"/>
    </source>
</evidence>
<feature type="site" description="mRNA cap binding" evidence="11">
    <location>
        <position position="81"/>
    </location>
</feature>
<dbReference type="PROSITE" id="PS51562">
    <property type="entry name" value="RNA_CAP0_MT"/>
    <property type="match status" value="1"/>
</dbReference>